<comment type="subcellular location">
    <subcellularLocation>
        <location evidence="1">Membrane</location>
        <topology evidence="1">Multi-pass membrane protein</topology>
    </subcellularLocation>
</comment>
<dbReference type="AlphaFoldDB" id="A0A819XFA9"/>
<dbReference type="Gene3D" id="1.20.1250.20">
    <property type="entry name" value="MFS general substrate transporter like domains"/>
    <property type="match status" value="2"/>
</dbReference>
<feature type="transmembrane region" description="Helical" evidence="3">
    <location>
        <begin position="21"/>
        <end position="41"/>
    </location>
</feature>
<name>A0A819XFA9_9BILA</name>
<feature type="transmembrane region" description="Helical" evidence="3">
    <location>
        <begin position="549"/>
        <end position="573"/>
    </location>
</feature>
<feature type="coiled-coil region" evidence="2">
    <location>
        <begin position="217"/>
        <end position="251"/>
    </location>
</feature>
<comment type="caution">
    <text evidence="12">The sequence shown here is derived from an EMBL/GenBank/DDBJ whole genome shotgun (WGS) entry which is preliminary data.</text>
</comment>
<evidence type="ECO:0000313" key="7">
    <source>
        <dbReference type="EMBL" id="CAF1946990.1"/>
    </source>
</evidence>
<evidence type="ECO:0000313" key="8">
    <source>
        <dbReference type="EMBL" id="CAF2135972.1"/>
    </source>
</evidence>
<dbReference type="EMBL" id="CAJOBF010004506">
    <property type="protein sequence ID" value="CAF4141393.1"/>
    <property type="molecule type" value="Genomic_DNA"/>
</dbReference>
<dbReference type="InterPro" id="IPR036259">
    <property type="entry name" value="MFS_trans_sf"/>
</dbReference>
<dbReference type="GO" id="GO:0016020">
    <property type="term" value="C:membrane"/>
    <property type="evidence" value="ECO:0007669"/>
    <property type="project" value="UniProtKB-SubCell"/>
</dbReference>
<feature type="transmembrane region" description="Helical" evidence="3">
    <location>
        <begin position="455"/>
        <end position="475"/>
    </location>
</feature>
<proteinExistence type="predicted"/>
<dbReference type="EMBL" id="CAJNOW010019007">
    <property type="protein sequence ID" value="CAF1669935.1"/>
    <property type="molecule type" value="Genomic_DNA"/>
</dbReference>
<feature type="transmembrane region" description="Helical" evidence="3">
    <location>
        <begin position="481"/>
        <end position="504"/>
    </location>
</feature>
<dbReference type="Proteomes" id="UP000663824">
    <property type="component" value="Unassembled WGS sequence"/>
</dbReference>
<evidence type="ECO:0000313" key="13">
    <source>
        <dbReference type="Proteomes" id="UP000663842"/>
    </source>
</evidence>
<dbReference type="Proteomes" id="UP000663856">
    <property type="component" value="Unassembled WGS sequence"/>
</dbReference>
<dbReference type="GO" id="GO:0008028">
    <property type="term" value="F:monocarboxylic acid transmembrane transporter activity"/>
    <property type="evidence" value="ECO:0007669"/>
    <property type="project" value="TreeGrafter"/>
</dbReference>
<feature type="transmembrane region" description="Helical" evidence="3">
    <location>
        <begin position="516"/>
        <end position="537"/>
    </location>
</feature>
<dbReference type="Proteomes" id="UP000663842">
    <property type="component" value="Unassembled WGS sequence"/>
</dbReference>
<evidence type="ECO:0000313" key="9">
    <source>
        <dbReference type="EMBL" id="CAF2261512.1"/>
    </source>
</evidence>
<gene>
    <name evidence="10" type="ORF">BYL167_LOCUS1868</name>
    <name evidence="5" type="ORF">CJN711_LOCUS14151</name>
    <name evidence="11" type="ORF">GIL414_LOCUS4504</name>
    <name evidence="6" type="ORF">KQP761_LOCUS34040</name>
    <name evidence="9" type="ORF">MBJ925_LOCUS38655</name>
    <name evidence="12" type="ORF">UXM345_LOCUS24584</name>
    <name evidence="8" type="ORF">WKI299_LOCUS27333</name>
    <name evidence="7" type="ORF">XDN619_LOCUS707</name>
</gene>
<dbReference type="EMBL" id="CAJNOV010006324">
    <property type="protein sequence ID" value="CAF1244183.1"/>
    <property type="molecule type" value="Genomic_DNA"/>
</dbReference>
<dbReference type="Proteomes" id="UP000681720">
    <property type="component" value="Unassembled WGS sequence"/>
</dbReference>
<feature type="transmembrane region" description="Helical" evidence="3">
    <location>
        <begin position="185"/>
        <end position="207"/>
    </location>
</feature>
<dbReference type="EMBL" id="CAJNRF010011935">
    <property type="protein sequence ID" value="CAF2135972.1"/>
    <property type="molecule type" value="Genomic_DNA"/>
</dbReference>
<feature type="domain" description="Major facilitator superfamily (MFS) profile" evidence="4">
    <location>
        <begin position="26"/>
        <end position="574"/>
    </location>
</feature>
<evidence type="ECO:0000313" key="11">
    <source>
        <dbReference type="EMBL" id="CAF3861237.1"/>
    </source>
</evidence>
<evidence type="ECO:0000256" key="1">
    <source>
        <dbReference type="ARBA" id="ARBA00004141"/>
    </source>
</evidence>
<feature type="transmembrane region" description="Helical" evidence="3">
    <location>
        <begin position="116"/>
        <end position="142"/>
    </location>
</feature>
<feature type="transmembrane region" description="Helical" evidence="3">
    <location>
        <begin position="61"/>
        <end position="79"/>
    </location>
</feature>
<protein>
    <recommendedName>
        <fullName evidence="4">Major facilitator superfamily (MFS) profile domain-containing protein</fullName>
    </recommendedName>
</protein>
<dbReference type="EMBL" id="CAJOBJ010001095">
    <property type="protein sequence ID" value="CAF3861237.1"/>
    <property type="molecule type" value="Genomic_DNA"/>
</dbReference>
<evidence type="ECO:0000313" key="6">
    <source>
        <dbReference type="EMBL" id="CAF1669935.1"/>
    </source>
</evidence>
<dbReference type="Proteomes" id="UP000681967">
    <property type="component" value="Unassembled WGS sequence"/>
</dbReference>
<keyword evidence="3" id="KW-0812">Transmembrane</keyword>
<dbReference type="Proteomes" id="UP000663887">
    <property type="component" value="Unassembled WGS sequence"/>
</dbReference>
<evidence type="ECO:0000313" key="10">
    <source>
        <dbReference type="EMBL" id="CAF3779627.1"/>
    </source>
</evidence>
<dbReference type="PANTHER" id="PTHR11360:SF284">
    <property type="entry name" value="EG:103B4.3 PROTEIN-RELATED"/>
    <property type="match status" value="1"/>
</dbReference>
<reference evidence="12" key="1">
    <citation type="submission" date="2021-02" db="EMBL/GenBank/DDBJ databases">
        <authorList>
            <person name="Nowell W R."/>
        </authorList>
    </citation>
    <scope>NUCLEOTIDE SEQUENCE</scope>
</reference>
<accession>A0A819XFA9</accession>
<dbReference type="InterPro" id="IPR011701">
    <property type="entry name" value="MFS"/>
</dbReference>
<dbReference type="Proteomes" id="UP000663855">
    <property type="component" value="Unassembled WGS sequence"/>
</dbReference>
<dbReference type="InterPro" id="IPR050327">
    <property type="entry name" value="Proton-linked_MCT"/>
</dbReference>
<feature type="transmembrane region" description="Helical" evidence="3">
    <location>
        <begin position="91"/>
        <end position="110"/>
    </location>
</feature>
<evidence type="ECO:0000256" key="2">
    <source>
        <dbReference type="SAM" id="Coils"/>
    </source>
</evidence>
<evidence type="ECO:0000313" key="12">
    <source>
        <dbReference type="EMBL" id="CAF4141393.1"/>
    </source>
</evidence>
<dbReference type="SUPFAM" id="SSF103473">
    <property type="entry name" value="MFS general substrate transporter"/>
    <property type="match status" value="1"/>
</dbReference>
<keyword evidence="3" id="KW-0472">Membrane</keyword>
<dbReference type="EMBL" id="CAJNRE010021680">
    <property type="protein sequence ID" value="CAF2261512.1"/>
    <property type="molecule type" value="Genomic_DNA"/>
</dbReference>
<dbReference type="Pfam" id="PF07690">
    <property type="entry name" value="MFS_1"/>
    <property type="match status" value="2"/>
</dbReference>
<dbReference type="Proteomes" id="UP000663834">
    <property type="component" value="Unassembled WGS sequence"/>
</dbReference>
<organism evidence="12 13">
    <name type="scientific">Rotaria magnacalcarata</name>
    <dbReference type="NCBI Taxonomy" id="392030"/>
    <lineage>
        <taxon>Eukaryota</taxon>
        <taxon>Metazoa</taxon>
        <taxon>Spiralia</taxon>
        <taxon>Gnathifera</taxon>
        <taxon>Rotifera</taxon>
        <taxon>Eurotatoria</taxon>
        <taxon>Bdelloidea</taxon>
        <taxon>Philodinida</taxon>
        <taxon>Philodinidae</taxon>
        <taxon>Rotaria</taxon>
    </lineage>
</organism>
<evidence type="ECO:0000259" key="4">
    <source>
        <dbReference type="PROSITE" id="PS50850"/>
    </source>
</evidence>
<dbReference type="EMBL" id="CAJOBH010000300">
    <property type="protein sequence ID" value="CAF3779627.1"/>
    <property type="molecule type" value="Genomic_DNA"/>
</dbReference>
<dbReference type="InterPro" id="IPR020846">
    <property type="entry name" value="MFS_dom"/>
</dbReference>
<dbReference type="OrthoDB" id="6499973at2759"/>
<feature type="transmembrane region" description="Helical" evidence="3">
    <location>
        <begin position="149"/>
        <end position="173"/>
    </location>
</feature>
<keyword evidence="3" id="KW-1133">Transmembrane helix</keyword>
<evidence type="ECO:0000313" key="5">
    <source>
        <dbReference type="EMBL" id="CAF1244183.1"/>
    </source>
</evidence>
<feature type="transmembrane region" description="Helical" evidence="3">
    <location>
        <begin position="426"/>
        <end position="446"/>
    </location>
</feature>
<keyword evidence="2" id="KW-0175">Coiled coil</keyword>
<dbReference type="PANTHER" id="PTHR11360">
    <property type="entry name" value="MONOCARBOXYLATE TRANSPORTER"/>
    <property type="match status" value="1"/>
</dbReference>
<dbReference type="EMBL" id="CAJNRG010000035">
    <property type="protein sequence ID" value="CAF1946990.1"/>
    <property type="molecule type" value="Genomic_DNA"/>
</dbReference>
<evidence type="ECO:0000256" key="3">
    <source>
        <dbReference type="SAM" id="Phobius"/>
    </source>
</evidence>
<dbReference type="PROSITE" id="PS50850">
    <property type="entry name" value="MFS"/>
    <property type="match status" value="1"/>
</dbReference>
<sequence length="603" mass="67472">MLTSSDTNLAKSTTNTPDGGWGWVIVFSSFMIHFIMDGITYSMGDVYLEPMLTNLHFSRAYVSAIFSFLESITLASAPISTVFTNTFGSRTITIVGALLASFGFFLSRWWTNVYYYYLTIGIIGGIGCGLIYLPAIVSVGYYFEEKRSFAMGIAVCGSGLGTVVFPFVLPWIMNRFFSNNYKDALLFESVLIFLCIFFGLLMIPLPIEPSEQRRLRIKLQKEAKKQVKKTITNIENENKQAKQSITEHESVPFLATCPNNVINEQKHLPEDRRHTTISFQHVPHNILNGNVVNKTEHGWESLSHLSSPYHHSVLTIQSIPLYQGSLSRISLPNKLVDDIHLNEIKNRPRTKATTATIVVNKEHTEPLTESIMSSLIEQINLNLLKYPAFTLFTVSNFLSSLGFFVPYNFAHDLAKDSHVEEAHRKFVIMTIGFSHCFGHVVIGYLADLKSVNRLLLYNSTLIITGFATIIAPYSGSHILAHIIYASFFGFFSGGYVGLTSIITVDLVGINKLSNGMGIILLFQGIATAIGTPAAGAMRDAFGEHNRPFFWPYFMFGGFIVLSGAILFAIPFLIRRDKNKKKIDQLPSNMDILSHLDRNESSHT</sequence>